<dbReference type="InterPro" id="IPR020846">
    <property type="entry name" value="MFS_dom"/>
</dbReference>
<dbReference type="SUPFAM" id="SSF103473">
    <property type="entry name" value="MFS general substrate transporter"/>
    <property type="match status" value="2"/>
</dbReference>
<feature type="transmembrane region" description="Helical" evidence="6">
    <location>
        <begin position="142"/>
        <end position="160"/>
    </location>
</feature>
<proteinExistence type="predicted"/>
<evidence type="ECO:0000313" key="8">
    <source>
        <dbReference type="EMBL" id="ROO82947.1"/>
    </source>
</evidence>
<feature type="transmembrane region" description="Helical" evidence="6">
    <location>
        <begin position="227"/>
        <end position="245"/>
    </location>
</feature>
<dbReference type="PANTHER" id="PTHR42718:SF9">
    <property type="entry name" value="MAJOR FACILITATOR SUPERFAMILY MULTIDRUG TRANSPORTER MFSC"/>
    <property type="match status" value="1"/>
</dbReference>
<dbReference type="PROSITE" id="PS50850">
    <property type="entry name" value="MFS"/>
    <property type="match status" value="1"/>
</dbReference>
<evidence type="ECO:0000256" key="4">
    <source>
        <dbReference type="ARBA" id="ARBA00022989"/>
    </source>
</evidence>
<feature type="transmembrane region" description="Helical" evidence="6">
    <location>
        <begin position="48"/>
        <end position="71"/>
    </location>
</feature>
<feature type="transmembrane region" description="Helical" evidence="6">
    <location>
        <begin position="300"/>
        <end position="317"/>
    </location>
</feature>
<feature type="transmembrane region" description="Helical" evidence="6">
    <location>
        <begin position="393"/>
        <end position="412"/>
    </location>
</feature>
<keyword evidence="4 6" id="KW-1133">Transmembrane helix</keyword>
<feature type="transmembrane region" description="Helical" evidence="6">
    <location>
        <begin position="83"/>
        <end position="109"/>
    </location>
</feature>
<dbReference type="GO" id="GO:0022857">
    <property type="term" value="F:transmembrane transporter activity"/>
    <property type="evidence" value="ECO:0007669"/>
    <property type="project" value="InterPro"/>
</dbReference>
<feature type="transmembrane region" description="Helical" evidence="6">
    <location>
        <begin position="172"/>
        <end position="191"/>
    </location>
</feature>
<dbReference type="Pfam" id="PF07690">
    <property type="entry name" value="MFS_1"/>
    <property type="match status" value="1"/>
</dbReference>
<dbReference type="Proteomes" id="UP000272400">
    <property type="component" value="Unassembled WGS sequence"/>
</dbReference>
<dbReference type="Gene3D" id="1.20.1720.10">
    <property type="entry name" value="Multidrug resistance protein D"/>
    <property type="match status" value="1"/>
</dbReference>
<feature type="transmembrane region" description="Helical" evidence="6">
    <location>
        <begin position="16"/>
        <end position="42"/>
    </location>
</feature>
<gene>
    <name evidence="8" type="ORF">EDD29_0435</name>
</gene>
<reference evidence="8 9" key="1">
    <citation type="submission" date="2018-11" db="EMBL/GenBank/DDBJ databases">
        <title>Sequencing the genomes of 1000 actinobacteria strains.</title>
        <authorList>
            <person name="Klenk H.-P."/>
        </authorList>
    </citation>
    <scope>NUCLEOTIDE SEQUENCE [LARGE SCALE GENOMIC DNA]</scope>
    <source>
        <strain evidence="8 9">DSM 44254</strain>
    </source>
</reference>
<dbReference type="RefSeq" id="WP_123661905.1">
    <property type="nucleotide sequence ID" value="NZ_RJKE01000001.1"/>
</dbReference>
<accession>A0A3N1CNP0</accession>
<feature type="transmembrane region" description="Helical" evidence="6">
    <location>
        <begin position="115"/>
        <end position="135"/>
    </location>
</feature>
<feature type="transmembrane region" description="Helical" evidence="6">
    <location>
        <begin position="329"/>
        <end position="348"/>
    </location>
</feature>
<feature type="transmembrane region" description="Helical" evidence="6">
    <location>
        <begin position="203"/>
        <end position="221"/>
    </location>
</feature>
<comment type="subcellular location">
    <subcellularLocation>
        <location evidence="1">Cell membrane</location>
        <topology evidence="1">Multi-pass membrane protein</topology>
    </subcellularLocation>
</comment>
<evidence type="ECO:0000313" key="9">
    <source>
        <dbReference type="Proteomes" id="UP000272400"/>
    </source>
</evidence>
<feature type="transmembrane region" description="Helical" evidence="6">
    <location>
        <begin position="354"/>
        <end position="381"/>
    </location>
</feature>
<name>A0A3N1CNP0_9ACTN</name>
<dbReference type="CDD" id="cd17321">
    <property type="entry name" value="MFS_MMR_MDR_like"/>
    <property type="match status" value="1"/>
</dbReference>
<feature type="domain" description="Major facilitator superfamily (MFS) profile" evidence="7">
    <location>
        <begin position="17"/>
        <end position="441"/>
    </location>
</feature>
<comment type="caution">
    <text evidence="8">The sequence shown here is derived from an EMBL/GenBank/DDBJ whole genome shotgun (WGS) entry which is preliminary data.</text>
</comment>
<sequence>MSAVGSQREARRSGRALLAVACVGLFVTQLDLTVVNVAVTAVREDLNASLAAGTWVVAAYFVTFAAFMLSFGDIGDLYGRHRVFLGGLVVFTAASVGCAVAPGVGWLIAARAGQGVAGAAVLVSSLALIVHGFPAGERARAIGWWSAVAGLSMVVGPVLGGLLVDGFGWRSVFWINLPIGVVGVLAGYRVLPRVPGVRDRGLDWAGQVLAVAAIGALAWALETGWRSPAALGAFAAAFVGIVVFVRVERRSGHPLVPMDLFRSVPFAGANGAALLLNAATLGLLFLLSLKYTAGLGAAEAGARIAPLFAAYALVSPFGGRIAARHGPRLPAALGTAVAGACVLVLPHVGTLPGVALLVLAGLGIGMALPAIVTTAVGAVPAERGGLGSGLNNTARQIGGTFGVALLGGVAAAEGVGAALVFDAVAYLLAALVAVLALPKGT</sequence>
<evidence type="ECO:0000259" key="7">
    <source>
        <dbReference type="PROSITE" id="PS50850"/>
    </source>
</evidence>
<dbReference type="AlphaFoldDB" id="A0A3N1CNP0"/>
<evidence type="ECO:0000256" key="2">
    <source>
        <dbReference type="ARBA" id="ARBA00022448"/>
    </source>
</evidence>
<dbReference type="OrthoDB" id="9781469at2"/>
<feature type="transmembrane region" description="Helical" evidence="6">
    <location>
        <begin position="266"/>
        <end position="288"/>
    </location>
</feature>
<protein>
    <submittedName>
        <fullName evidence="8">EmrB/QacA subfamily drug resistance transporter</fullName>
    </submittedName>
</protein>
<dbReference type="EMBL" id="RJKE01000001">
    <property type="protein sequence ID" value="ROO82947.1"/>
    <property type="molecule type" value="Genomic_DNA"/>
</dbReference>
<evidence type="ECO:0000256" key="5">
    <source>
        <dbReference type="ARBA" id="ARBA00023136"/>
    </source>
</evidence>
<keyword evidence="3 6" id="KW-0812">Transmembrane</keyword>
<dbReference type="GO" id="GO:0005886">
    <property type="term" value="C:plasma membrane"/>
    <property type="evidence" value="ECO:0007669"/>
    <property type="project" value="UniProtKB-SubCell"/>
</dbReference>
<evidence type="ECO:0000256" key="6">
    <source>
        <dbReference type="SAM" id="Phobius"/>
    </source>
</evidence>
<dbReference type="InterPro" id="IPR011701">
    <property type="entry name" value="MFS"/>
</dbReference>
<dbReference type="PANTHER" id="PTHR42718">
    <property type="entry name" value="MAJOR FACILITATOR SUPERFAMILY MULTIDRUG TRANSPORTER MFSC"/>
    <property type="match status" value="1"/>
</dbReference>
<dbReference type="InterPro" id="IPR036259">
    <property type="entry name" value="MFS_trans_sf"/>
</dbReference>
<organism evidence="8 9">
    <name type="scientific">Actinocorallia herbida</name>
    <dbReference type="NCBI Taxonomy" id="58109"/>
    <lineage>
        <taxon>Bacteria</taxon>
        <taxon>Bacillati</taxon>
        <taxon>Actinomycetota</taxon>
        <taxon>Actinomycetes</taxon>
        <taxon>Streptosporangiales</taxon>
        <taxon>Thermomonosporaceae</taxon>
        <taxon>Actinocorallia</taxon>
    </lineage>
</organism>
<keyword evidence="5 6" id="KW-0472">Membrane</keyword>
<dbReference type="Gene3D" id="1.20.1250.20">
    <property type="entry name" value="MFS general substrate transporter like domains"/>
    <property type="match status" value="1"/>
</dbReference>
<evidence type="ECO:0000256" key="1">
    <source>
        <dbReference type="ARBA" id="ARBA00004651"/>
    </source>
</evidence>
<keyword evidence="9" id="KW-1185">Reference proteome</keyword>
<evidence type="ECO:0000256" key="3">
    <source>
        <dbReference type="ARBA" id="ARBA00022692"/>
    </source>
</evidence>
<keyword evidence="2" id="KW-0813">Transport</keyword>